<dbReference type="AlphaFoldDB" id="C7NPM9"/>
<dbReference type="Proteomes" id="UP000002071">
    <property type="component" value="Chromosome"/>
</dbReference>
<evidence type="ECO:0000313" key="2">
    <source>
        <dbReference type="Proteomes" id="UP000002071"/>
    </source>
</evidence>
<name>C7NPM9_HALUD</name>
<organism evidence="1 2">
    <name type="scientific">Halorhabdus utahensis (strain DSM 12940 / JCM 11049 / AX-2)</name>
    <dbReference type="NCBI Taxonomy" id="519442"/>
    <lineage>
        <taxon>Archaea</taxon>
        <taxon>Methanobacteriati</taxon>
        <taxon>Methanobacteriota</taxon>
        <taxon>Stenosarchaea group</taxon>
        <taxon>Halobacteria</taxon>
        <taxon>Halobacteriales</taxon>
        <taxon>Haloarculaceae</taxon>
        <taxon>Halorhabdus</taxon>
    </lineage>
</organism>
<keyword evidence="2" id="KW-1185">Reference proteome</keyword>
<dbReference type="STRING" id="519442.Huta_2622"/>
<gene>
    <name evidence="1" type="ordered locus">Huta_2622</name>
</gene>
<dbReference type="HOGENOM" id="CLU_2930152_0_0_2"/>
<dbReference type="KEGG" id="hut:Huta_2622"/>
<protein>
    <submittedName>
        <fullName evidence="1">Uncharacterized protein</fullName>
    </submittedName>
</protein>
<dbReference type="EMBL" id="CP001687">
    <property type="protein sequence ID" value="ACV12784.1"/>
    <property type="molecule type" value="Genomic_DNA"/>
</dbReference>
<reference evidence="1 2" key="1">
    <citation type="journal article" date="2009" name="Stand. Genomic Sci.">
        <title>Complete genome sequence of Halorhabdus utahensis type strain (AX-2).</title>
        <authorList>
            <person name="Anderson I."/>
            <person name="Tindall B.J."/>
            <person name="Pomrenke H."/>
            <person name="Goker M."/>
            <person name="Lapidus A."/>
            <person name="Nolan M."/>
            <person name="Copeland A."/>
            <person name="Glavina Del Rio T."/>
            <person name="Chen F."/>
            <person name="Tice H."/>
            <person name="Cheng J.F."/>
            <person name="Lucas S."/>
            <person name="Chertkov O."/>
            <person name="Bruce D."/>
            <person name="Brettin T."/>
            <person name="Detter J.C."/>
            <person name="Han C."/>
            <person name="Goodwin L."/>
            <person name="Land M."/>
            <person name="Hauser L."/>
            <person name="Chang Y.J."/>
            <person name="Jeffries C.D."/>
            <person name="Pitluck S."/>
            <person name="Pati A."/>
            <person name="Mavromatis K."/>
            <person name="Ivanova N."/>
            <person name="Ovchinnikova G."/>
            <person name="Chen A."/>
            <person name="Palaniappan K."/>
            <person name="Chain P."/>
            <person name="Rohde M."/>
            <person name="Bristow J."/>
            <person name="Eisen J.A."/>
            <person name="Markowitz V."/>
            <person name="Hugenholtz P."/>
            <person name="Kyrpides N.C."/>
            <person name="Klenk H.P."/>
        </authorList>
    </citation>
    <scope>NUCLEOTIDE SEQUENCE [LARGE SCALE GENOMIC DNA]</scope>
    <source>
        <strain evidence="2">DSM 12940 / JCM 11049 / AX-2</strain>
    </source>
</reference>
<sequence>MMNYIHWNTELFSTPTIRRAGTQAETSDSYRLRRQYLLGRHRVGDWAIGVIGVEAPGERT</sequence>
<accession>C7NPM9</accession>
<evidence type="ECO:0000313" key="1">
    <source>
        <dbReference type="EMBL" id="ACV12784.1"/>
    </source>
</evidence>
<proteinExistence type="predicted"/>